<sequence>MFSKLTFVAIALLGLSAVEGHMIMSQPVPYGKDTLNNSPLAADGSDFPCKLRSNTYQVTEWNKAAIGESMPLTFQGSAVHGGGSCQISLTTDLEPTKDSTWMVIKSFEGGCPANVDGNLPANPNGVDPYSFNYTIPDGITPGKYTLAWTWFNRIGNREMYMNCAPLEVIDGSSSKRSRVMPKLEERSSSFPPMFVANVNGCTTKEGVDIRFPQPGADVQYLGEASNLAPEGSAACTGTATFGGAGDTSSGTSSGTSSSSGSGSSAASSAAAAVSVVANANANTGSYSASTTAAAANTAYAAPPAASSASSGSSSGTSSGASSGASPQVSSGAPSGTSSGTSSESSSSASGSTSTSTSGALSGSCSQEGEWNCIGGSSFQRCANGKWTSSQAMASGTQCTPGQSADLSIATANSKRDVTEMRARRRAHGGQKHV</sequence>
<feature type="region of interest" description="Disordered" evidence="1">
    <location>
        <begin position="303"/>
        <end position="362"/>
    </location>
</feature>
<dbReference type="VEuPathDB" id="FungiDB:BO82DRAFT_291483"/>
<feature type="compositionally biased region" description="Low complexity" evidence="1">
    <location>
        <begin position="246"/>
        <end position="265"/>
    </location>
</feature>
<accession>A0A319CHY3</accession>
<evidence type="ECO:0000256" key="2">
    <source>
        <dbReference type="SAM" id="SignalP"/>
    </source>
</evidence>
<dbReference type="Proteomes" id="UP000248340">
    <property type="component" value="Unassembled WGS sequence"/>
</dbReference>
<feature type="compositionally biased region" description="Basic residues" evidence="1">
    <location>
        <begin position="422"/>
        <end position="433"/>
    </location>
</feature>
<feature type="region of interest" description="Disordered" evidence="1">
    <location>
        <begin position="408"/>
        <end position="433"/>
    </location>
</feature>
<name>A0A319CHY3_9EURO</name>
<evidence type="ECO:0008006" key="5">
    <source>
        <dbReference type="Google" id="ProtNLM"/>
    </source>
</evidence>
<evidence type="ECO:0000313" key="4">
    <source>
        <dbReference type="Proteomes" id="UP000248340"/>
    </source>
</evidence>
<dbReference type="Gene3D" id="2.70.50.70">
    <property type="match status" value="1"/>
</dbReference>
<keyword evidence="4" id="KW-1185">Reference proteome</keyword>
<proteinExistence type="predicted"/>
<dbReference type="STRING" id="1448315.A0A319CHY3"/>
<reference evidence="3 4" key="1">
    <citation type="submission" date="2016-12" db="EMBL/GenBank/DDBJ databases">
        <title>The genomes of Aspergillus section Nigri reveals drivers in fungal speciation.</title>
        <authorList>
            <consortium name="DOE Joint Genome Institute"/>
            <person name="Vesth T.C."/>
            <person name="Nybo J."/>
            <person name="Theobald S."/>
            <person name="Brandl J."/>
            <person name="Frisvad J.C."/>
            <person name="Nielsen K.F."/>
            <person name="Lyhne E.K."/>
            <person name="Kogle M.E."/>
            <person name="Kuo A."/>
            <person name="Riley R."/>
            <person name="Clum A."/>
            <person name="Nolan M."/>
            <person name="Lipzen A."/>
            <person name="Salamov A."/>
            <person name="Henrissat B."/>
            <person name="Wiebenga A."/>
            <person name="De Vries R.P."/>
            <person name="Grigoriev I.V."/>
            <person name="Mortensen U.H."/>
            <person name="Andersen M.R."/>
            <person name="Baker S.E."/>
        </authorList>
    </citation>
    <scope>NUCLEOTIDE SEQUENCE [LARGE SCALE GENOMIC DNA]</scope>
    <source>
        <strain evidence="3 4">CBS 121591</strain>
    </source>
</reference>
<organism evidence="3 4">
    <name type="scientific">Aspergillus uvarum CBS 121591</name>
    <dbReference type="NCBI Taxonomy" id="1448315"/>
    <lineage>
        <taxon>Eukaryota</taxon>
        <taxon>Fungi</taxon>
        <taxon>Dikarya</taxon>
        <taxon>Ascomycota</taxon>
        <taxon>Pezizomycotina</taxon>
        <taxon>Eurotiomycetes</taxon>
        <taxon>Eurotiomycetidae</taxon>
        <taxon>Eurotiales</taxon>
        <taxon>Aspergillaceae</taxon>
        <taxon>Aspergillus</taxon>
        <taxon>Aspergillus subgen. Circumdati</taxon>
    </lineage>
</organism>
<dbReference type="PANTHER" id="PTHR36182">
    <property type="entry name" value="PROTEIN, PUTATIVE (AFU_ORTHOLOGUE AFUA_6G10930)-RELATED"/>
    <property type="match status" value="1"/>
</dbReference>
<evidence type="ECO:0000256" key="1">
    <source>
        <dbReference type="SAM" id="MobiDB-lite"/>
    </source>
</evidence>
<dbReference type="EMBL" id="KZ821730">
    <property type="protein sequence ID" value="PYH78293.1"/>
    <property type="molecule type" value="Genomic_DNA"/>
</dbReference>
<keyword evidence="2" id="KW-0732">Signal</keyword>
<dbReference type="AlphaFoldDB" id="A0A319CHY3"/>
<feature type="signal peptide" evidence="2">
    <location>
        <begin position="1"/>
        <end position="20"/>
    </location>
</feature>
<feature type="region of interest" description="Disordered" evidence="1">
    <location>
        <begin position="244"/>
        <end position="265"/>
    </location>
</feature>
<gene>
    <name evidence="3" type="ORF">BO82DRAFT_291483</name>
</gene>
<feature type="chain" id="PRO_5016430425" description="Lytic polysaccharide monooxygenase" evidence="2">
    <location>
        <begin position="21"/>
        <end position="433"/>
    </location>
</feature>
<dbReference type="OrthoDB" id="2342176at2759"/>
<protein>
    <recommendedName>
        <fullName evidence="5">Lytic polysaccharide monooxygenase</fullName>
    </recommendedName>
</protein>
<dbReference type="RefSeq" id="XP_025488493.1">
    <property type="nucleotide sequence ID" value="XM_025631730.1"/>
</dbReference>
<dbReference type="PANTHER" id="PTHR36182:SF2">
    <property type="entry name" value="LYTIC POLYSACCHARIDE MONOOXYGENASE"/>
    <property type="match status" value="1"/>
</dbReference>
<evidence type="ECO:0000313" key="3">
    <source>
        <dbReference type="EMBL" id="PYH78293.1"/>
    </source>
</evidence>
<dbReference type="GeneID" id="37134471"/>